<name>A0A7S2GW44_9STRA</name>
<keyword evidence="4" id="KW-0539">Nucleus</keyword>
<protein>
    <submittedName>
        <fullName evidence="6">Uncharacterized protein</fullName>
    </submittedName>
</protein>
<evidence type="ECO:0000256" key="5">
    <source>
        <dbReference type="SAM" id="MobiDB-lite"/>
    </source>
</evidence>
<dbReference type="GO" id="GO:0005634">
    <property type="term" value="C:nucleus"/>
    <property type="evidence" value="ECO:0007669"/>
    <property type="project" value="UniProtKB-SubCell"/>
</dbReference>
<dbReference type="AlphaFoldDB" id="A0A7S2GW44"/>
<feature type="compositionally biased region" description="Polar residues" evidence="5">
    <location>
        <begin position="128"/>
        <end position="140"/>
    </location>
</feature>
<proteinExistence type="predicted"/>
<evidence type="ECO:0000256" key="1">
    <source>
        <dbReference type="ARBA" id="ARBA00004123"/>
    </source>
</evidence>
<organism evidence="6">
    <name type="scientific">Helicotheca tamesis</name>
    <dbReference type="NCBI Taxonomy" id="374047"/>
    <lineage>
        <taxon>Eukaryota</taxon>
        <taxon>Sar</taxon>
        <taxon>Stramenopiles</taxon>
        <taxon>Ochrophyta</taxon>
        <taxon>Bacillariophyta</taxon>
        <taxon>Mediophyceae</taxon>
        <taxon>Lithodesmiophycidae</taxon>
        <taxon>Lithodesmiales</taxon>
        <taxon>Lithodesmiaceae</taxon>
        <taxon>Helicotheca</taxon>
    </lineage>
</organism>
<dbReference type="GO" id="GO:0005737">
    <property type="term" value="C:cytoplasm"/>
    <property type="evidence" value="ECO:0007669"/>
    <property type="project" value="UniProtKB-SubCell"/>
</dbReference>
<evidence type="ECO:0000256" key="2">
    <source>
        <dbReference type="ARBA" id="ARBA00004496"/>
    </source>
</evidence>
<evidence type="ECO:0000256" key="4">
    <source>
        <dbReference type="ARBA" id="ARBA00023242"/>
    </source>
</evidence>
<evidence type="ECO:0000313" key="6">
    <source>
        <dbReference type="EMBL" id="CAD9473318.1"/>
    </source>
</evidence>
<keyword evidence="3" id="KW-0963">Cytoplasm</keyword>
<dbReference type="InterPro" id="IPR044159">
    <property type="entry name" value="IQM"/>
</dbReference>
<reference evidence="6" key="1">
    <citation type="submission" date="2021-01" db="EMBL/GenBank/DDBJ databases">
        <authorList>
            <person name="Corre E."/>
            <person name="Pelletier E."/>
            <person name="Niang G."/>
            <person name="Scheremetjew M."/>
            <person name="Finn R."/>
            <person name="Kale V."/>
            <person name="Holt S."/>
            <person name="Cochrane G."/>
            <person name="Meng A."/>
            <person name="Brown T."/>
            <person name="Cohen L."/>
        </authorList>
    </citation>
    <scope>NUCLEOTIDE SEQUENCE</scope>
    <source>
        <strain evidence="6">CCMP826</strain>
    </source>
</reference>
<feature type="region of interest" description="Disordered" evidence="5">
    <location>
        <begin position="1"/>
        <end position="23"/>
    </location>
</feature>
<dbReference type="PANTHER" id="PTHR31250">
    <property type="entry name" value="IQ DOMAIN-CONTAINING PROTEIN IQM3"/>
    <property type="match status" value="1"/>
</dbReference>
<feature type="region of interest" description="Disordered" evidence="5">
    <location>
        <begin position="49"/>
        <end position="108"/>
    </location>
</feature>
<gene>
    <name evidence="6" type="ORF">HTAM1171_LOCUS1833</name>
</gene>
<feature type="compositionally biased region" description="Polar residues" evidence="5">
    <location>
        <begin position="60"/>
        <end position="74"/>
    </location>
</feature>
<dbReference type="EMBL" id="HBGV01002999">
    <property type="protein sequence ID" value="CAD9473318.1"/>
    <property type="molecule type" value="Transcribed_RNA"/>
</dbReference>
<feature type="region of interest" description="Disordered" evidence="5">
    <location>
        <begin position="126"/>
        <end position="167"/>
    </location>
</feature>
<comment type="subcellular location">
    <subcellularLocation>
        <location evidence="2">Cytoplasm</location>
    </subcellularLocation>
    <subcellularLocation>
        <location evidence="1">Nucleus</location>
    </subcellularLocation>
</comment>
<accession>A0A7S2GW44</accession>
<sequence length="534" mass="59613">MNEAAQFAEAIGEVPPTDASVLPEIIEEDSSSSEYDEDQGATEIDGLLDDCDLSRGMRPSSPTRSLSALSQNLPPLSPLRQAKEKLSFSAPSPIRPAKKFPTSPLPQDEVPSMVIAKSPCKIAGPHLTQPQHENTPPQHTSAREQQRAVKSVADEAAGPDCSAEKPKPKIMKRPLWVSKPLSRSRSLSKSTECLLNRISHEGADKSESTYVYKGIRHNPPEVTKRGISRGNYAQLHRKAWLEVSDKYHRYGKNLRLYYKHWEKLGHPTNMFFDWIDSKGEAAGAPLPNLPECPRSQLDSDTVLYITNPEIQARYALTVDLDEDSVARILDVNGDPISTGQEGWIFVLRDHVLYGSQKVTSITGKSKQRFHHSSFFGGKAVAAAGIIITDEDGCLTRLYPHSGHYRPGEAHMQRMLYFLQQSGVDLNTFEVDMQQILHVSRKEATPKGGVLDEKDQAKLLEEGHLKKSKKVESLKLYRGFHVACFLAHKALMIEENIFSHVHKIRKQGPASVGEILDAIDDGGYWHKLRLELCEH</sequence>
<evidence type="ECO:0000256" key="3">
    <source>
        <dbReference type="ARBA" id="ARBA00022490"/>
    </source>
</evidence>
<dbReference type="PANTHER" id="PTHR31250:SF27">
    <property type="entry name" value="IQ DOMAIN-CONTAINING PROTEIN IQM5"/>
    <property type="match status" value="1"/>
</dbReference>